<gene>
    <name evidence="2" type="ORF">FBZ96_104119</name>
</gene>
<feature type="transmembrane region" description="Helical" evidence="1">
    <location>
        <begin position="26"/>
        <end position="49"/>
    </location>
</feature>
<evidence type="ECO:0000313" key="3">
    <source>
        <dbReference type="Proteomes" id="UP000319949"/>
    </source>
</evidence>
<keyword evidence="1" id="KW-0812">Transmembrane</keyword>
<feature type="transmembrane region" description="Helical" evidence="1">
    <location>
        <begin position="320"/>
        <end position="342"/>
    </location>
</feature>
<feature type="transmembrane region" description="Helical" evidence="1">
    <location>
        <begin position="133"/>
        <end position="151"/>
    </location>
</feature>
<keyword evidence="1" id="KW-1133">Transmembrane helix</keyword>
<comment type="caution">
    <text evidence="2">The sequence shown here is derived from an EMBL/GenBank/DDBJ whole genome shotgun (WGS) entry which is preliminary data.</text>
</comment>
<organism evidence="2 3">
    <name type="scientific">Bradyrhizobium stylosanthis</name>
    <dbReference type="NCBI Taxonomy" id="1803665"/>
    <lineage>
        <taxon>Bacteria</taxon>
        <taxon>Pseudomonadati</taxon>
        <taxon>Pseudomonadota</taxon>
        <taxon>Alphaproteobacteria</taxon>
        <taxon>Hyphomicrobiales</taxon>
        <taxon>Nitrobacteraceae</taxon>
        <taxon>Bradyrhizobium</taxon>
    </lineage>
</organism>
<keyword evidence="3" id="KW-1185">Reference proteome</keyword>
<reference evidence="2 3" key="1">
    <citation type="submission" date="2019-06" db="EMBL/GenBank/DDBJ databases">
        <title>Genomic Encyclopedia of Type Strains, Phase IV (KMG-V): Genome sequencing to study the core and pangenomes of soil and plant-associated prokaryotes.</title>
        <authorList>
            <person name="Whitman W."/>
        </authorList>
    </citation>
    <scope>NUCLEOTIDE SEQUENCE [LARGE SCALE GENOMIC DNA]</scope>
    <source>
        <strain evidence="2 3">BR 510</strain>
    </source>
</reference>
<feature type="transmembrane region" description="Helical" evidence="1">
    <location>
        <begin position="272"/>
        <end position="291"/>
    </location>
</feature>
<dbReference type="EMBL" id="VITK01000004">
    <property type="protein sequence ID" value="TWA99151.1"/>
    <property type="molecule type" value="Genomic_DNA"/>
</dbReference>
<sequence length="500" mass="55528">MLVRNNGLHTSPGLETGQLGSNALRVWLPFAFAATAYLNLLVFNGRLLIDHDIYWHVVVGQWIIDHRAVPHQDPFSSTMLGAHWITSEWLSEVLYYFAFRLAGWAGPVVLAALALGLTFFLLTRLLLRRLPNLAVMILVGAAMALTAPHMLARPHVLVFPLMVLWASAVVDAAEEQRAPSLAYLPLITLWANLHGSFTFGLALLAPFAVEALWGAEAQARRSVFIQWLRFGVLATLAACITPYGPESMEVLFRLFRLGDALSKINEWAPMDFASFGSFQICLIGGLAYLLYTGLKLPPLRIIVLLAVVYQTFMHRRYVDILALVAPFFIAGPLSLHLAPVAIPRPDGTLAASRRAFAVTAVLMVVSAVVLAMKTDFTPPFTPRQAVEKMRELNTGRVLNEYYFGGYLIYVGIPPFIDGRAELYGRDFINRFLNACGLVDVADFVRLLDEYKIETTLFRPGTAAIGLLDRLDGWERVYSDDIAVVHHRRRAASEKEPGASH</sequence>
<name>A0A560DPX8_9BRAD</name>
<dbReference type="OrthoDB" id="9786218at2"/>
<evidence type="ECO:0000313" key="2">
    <source>
        <dbReference type="EMBL" id="TWA99151.1"/>
    </source>
</evidence>
<dbReference type="AlphaFoldDB" id="A0A560DPX8"/>
<keyword evidence="1" id="KW-0472">Membrane</keyword>
<protein>
    <submittedName>
        <fullName evidence="2">Uncharacterized protein</fullName>
    </submittedName>
</protein>
<proteinExistence type="predicted"/>
<dbReference type="Proteomes" id="UP000319949">
    <property type="component" value="Unassembled WGS sequence"/>
</dbReference>
<feature type="transmembrane region" description="Helical" evidence="1">
    <location>
        <begin position="93"/>
        <end position="121"/>
    </location>
</feature>
<feature type="transmembrane region" description="Helical" evidence="1">
    <location>
        <begin position="224"/>
        <end position="244"/>
    </location>
</feature>
<evidence type="ECO:0000256" key="1">
    <source>
        <dbReference type="SAM" id="Phobius"/>
    </source>
</evidence>
<feature type="transmembrane region" description="Helical" evidence="1">
    <location>
        <begin position="181"/>
        <end position="204"/>
    </location>
</feature>
<accession>A0A560DPX8</accession>
<feature type="transmembrane region" description="Helical" evidence="1">
    <location>
        <begin position="354"/>
        <end position="372"/>
    </location>
</feature>